<keyword evidence="1" id="KW-0001">2Fe-2S</keyword>
<feature type="region of interest" description="Disordered" evidence="7">
    <location>
        <begin position="307"/>
        <end position="362"/>
    </location>
</feature>
<dbReference type="Pfam" id="PF01799">
    <property type="entry name" value="Fer2_2"/>
    <property type="match status" value="1"/>
</dbReference>
<dbReference type="PROSITE" id="PS51085">
    <property type="entry name" value="2FE2S_FER_2"/>
    <property type="match status" value="1"/>
</dbReference>
<dbReference type="InterPro" id="IPR036884">
    <property type="entry name" value="2Fe-2S-bd_dom_sf"/>
</dbReference>
<dbReference type="Gene3D" id="1.10.150.120">
    <property type="entry name" value="[2Fe-2S]-binding domain"/>
    <property type="match status" value="1"/>
</dbReference>
<feature type="region of interest" description="Disordered" evidence="7">
    <location>
        <begin position="559"/>
        <end position="621"/>
    </location>
</feature>
<evidence type="ECO:0000313" key="9">
    <source>
        <dbReference type="EMBL" id="MDT0450539.1"/>
    </source>
</evidence>
<keyword evidence="4" id="KW-0408">Iron</keyword>
<keyword evidence="3" id="KW-0560">Oxidoreductase</keyword>
<feature type="coiled-coil region" evidence="6">
    <location>
        <begin position="509"/>
        <end position="536"/>
    </location>
</feature>
<dbReference type="SUPFAM" id="SSF54292">
    <property type="entry name" value="2Fe-2S ferredoxin-like"/>
    <property type="match status" value="1"/>
</dbReference>
<keyword evidence="5" id="KW-0411">Iron-sulfur</keyword>
<accession>A0ABU2SRK4</accession>
<dbReference type="Gene3D" id="3.10.20.30">
    <property type="match status" value="1"/>
</dbReference>
<organism evidence="9 10">
    <name type="scientific">Streptomyces hesseae</name>
    <dbReference type="NCBI Taxonomy" id="3075519"/>
    <lineage>
        <taxon>Bacteria</taxon>
        <taxon>Bacillati</taxon>
        <taxon>Actinomycetota</taxon>
        <taxon>Actinomycetes</taxon>
        <taxon>Kitasatosporales</taxon>
        <taxon>Streptomycetaceae</taxon>
        <taxon>Streptomyces</taxon>
    </lineage>
</organism>
<feature type="compositionally biased region" description="Low complexity" evidence="7">
    <location>
        <begin position="86"/>
        <end position="109"/>
    </location>
</feature>
<sequence length="621" mass="63845">MSDDQQRHTHAPAPGAGGWQPIPQGAGLEADGTTFLQLPPELLAQTGPGTGAGWSPLAAPGTGYAPPVVDSWQQPQHQHPQHLQHQHPEAAPAPAPVQQHVPQVPAQQHWDSYEQRAAGSYDHHQPAAASYDQHVPDAHALVPEQHVPDQHVPDQHVPGADDGGAADPHATAQWQVSFAADDTGSGAAVPGVAAVAEPEGPEPLNHPGPGATGQWSVPAAGDDSVEESGEYALRDSAARQWSVPAARDASAGYGTGVADVAVDDRTVTDAGDNPTGEWTAAAEPAVTGEATETVEAEIEAEAKAEDLVSAEGAHDAEAQPAQEPETDRTDGHDRAEPEAQGQGQVQGQDDLPAPDHPQPYALNEHPCASYVLRVNGTDRPVTDAWIGESLLYVLRERLGLAGAKDGCSQGECGACSVQVDGRLVASCLVPAATSAGAEIRTVEGLAAHGQPSDVQRALAQCGAVQCGFCVPGLAMTVHDLLEGNHAPTELETRQAICGNLCRCSGYRGVLEAVRQVADERAEAAALEEEAAAEADAATHEEQARIEAQALQAPDPMGIPHQQPGPYGDGAYAQGPYGTGAYDDGSYDTGSYGGGPYGDGGSYGDGPYGDGGAGSGFGKATA</sequence>
<protein>
    <submittedName>
        <fullName evidence="9">2Fe-2S iron-sulfur cluster-binding protein</fullName>
    </submittedName>
</protein>
<dbReference type="InterPro" id="IPR006058">
    <property type="entry name" value="2Fe2S_fd_BS"/>
</dbReference>
<feature type="compositionally biased region" description="Basic and acidic residues" evidence="7">
    <location>
        <begin position="325"/>
        <end position="337"/>
    </location>
</feature>
<feature type="region of interest" description="Disordered" evidence="7">
    <location>
        <begin position="266"/>
        <end position="294"/>
    </location>
</feature>
<evidence type="ECO:0000256" key="3">
    <source>
        <dbReference type="ARBA" id="ARBA00023002"/>
    </source>
</evidence>
<evidence type="ECO:0000256" key="6">
    <source>
        <dbReference type="SAM" id="Coils"/>
    </source>
</evidence>
<evidence type="ECO:0000256" key="4">
    <source>
        <dbReference type="ARBA" id="ARBA00023004"/>
    </source>
</evidence>
<dbReference type="InterPro" id="IPR001041">
    <property type="entry name" value="2Fe-2S_ferredoxin-type"/>
</dbReference>
<dbReference type="PROSITE" id="PS00197">
    <property type="entry name" value="2FE2S_FER_1"/>
    <property type="match status" value="1"/>
</dbReference>
<keyword evidence="6" id="KW-0175">Coiled coil</keyword>
<reference evidence="9" key="1">
    <citation type="submission" date="2024-05" db="EMBL/GenBank/DDBJ databases">
        <title>30 novel species of actinomycetes from the DSMZ collection.</title>
        <authorList>
            <person name="Nouioui I."/>
        </authorList>
    </citation>
    <scope>NUCLEOTIDE SEQUENCE</scope>
    <source>
        <strain evidence="9">DSM 40473</strain>
    </source>
</reference>
<dbReference type="InterPro" id="IPR002888">
    <property type="entry name" value="2Fe-2S-bd"/>
</dbReference>
<dbReference type="InterPro" id="IPR051452">
    <property type="entry name" value="Diverse_Oxidoreductases"/>
</dbReference>
<gene>
    <name evidence="9" type="ORF">RM609_15870</name>
</gene>
<dbReference type="CDD" id="cd00207">
    <property type="entry name" value="fer2"/>
    <property type="match status" value="1"/>
</dbReference>
<feature type="region of interest" description="Disordered" evidence="7">
    <location>
        <begin position="149"/>
        <end position="168"/>
    </location>
</feature>
<feature type="compositionally biased region" description="Low complexity" evidence="7">
    <location>
        <begin position="279"/>
        <end position="291"/>
    </location>
</feature>
<feature type="compositionally biased region" description="Basic and acidic residues" evidence="7">
    <location>
        <begin position="307"/>
        <end position="317"/>
    </location>
</feature>
<dbReference type="SUPFAM" id="SSF47741">
    <property type="entry name" value="CO dehydrogenase ISP C-domain like"/>
    <property type="match status" value="1"/>
</dbReference>
<evidence type="ECO:0000256" key="1">
    <source>
        <dbReference type="ARBA" id="ARBA00022714"/>
    </source>
</evidence>
<feature type="region of interest" description="Disordered" evidence="7">
    <location>
        <begin position="197"/>
        <end position="230"/>
    </location>
</feature>
<evidence type="ECO:0000256" key="2">
    <source>
        <dbReference type="ARBA" id="ARBA00022723"/>
    </source>
</evidence>
<feature type="compositionally biased region" description="Low complexity" evidence="7">
    <location>
        <begin position="578"/>
        <end position="589"/>
    </location>
</feature>
<keyword evidence="10" id="KW-1185">Reference proteome</keyword>
<dbReference type="InterPro" id="IPR036010">
    <property type="entry name" value="2Fe-2S_ferredoxin-like_sf"/>
</dbReference>
<name>A0ABU2SRK4_9ACTN</name>
<dbReference type="EMBL" id="JAVRFI010000008">
    <property type="protein sequence ID" value="MDT0450539.1"/>
    <property type="molecule type" value="Genomic_DNA"/>
</dbReference>
<keyword evidence="2" id="KW-0479">Metal-binding</keyword>
<comment type="caution">
    <text evidence="9">The sequence shown here is derived from an EMBL/GenBank/DDBJ whole genome shotgun (WGS) entry which is preliminary data.</text>
</comment>
<evidence type="ECO:0000259" key="8">
    <source>
        <dbReference type="PROSITE" id="PS51085"/>
    </source>
</evidence>
<proteinExistence type="predicted"/>
<evidence type="ECO:0000256" key="5">
    <source>
        <dbReference type="ARBA" id="ARBA00023014"/>
    </source>
</evidence>
<dbReference type="PANTHER" id="PTHR44379:SF8">
    <property type="entry name" value="XANTHINE DEHYDROGENASE IRON-SULFUR-BINDING SUBUNIT XDHC-RELATED"/>
    <property type="match status" value="1"/>
</dbReference>
<feature type="domain" description="2Fe-2S ferredoxin-type" evidence="8">
    <location>
        <begin position="368"/>
        <end position="445"/>
    </location>
</feature>
<feature type="region of interest" description="Disordered" evidence="7">
    <location>
        <begin position="1"/>
        <end position="128"/>
    </location>
</feature>
<dbReference type="Pfam" id="PF00111">
    <property type="entry name" value="Fer2"/>
    <property type="match status" value="1"/>
</dbReference>
<dbReference type="Proteomes" id="UP001180531">
    <property type="component" value="Unassembled WGS sequence"/>
</dbReference>
<evidence type="ECO:0000313" key="10">
    <source>
        <dbReference type="Proteomes" id="UP001180531"/>
    </source>
</evidence>
<dbReference type="PANTHER" id="PTHR44379">
    <property type="entry name" value="OXIDOREDUCTASE WITH IRON-SULFUR SUBUNIT"/>
    <property type="match status" value="1"/>
</dbReference>
<evidence type="ECO:0000256" key="7">
    <source>
        <dbReference type="SAM" id="MobiDB-lite"/>
    </source>
</evidence>
<dbReference type="InterPro" id="IPR012675">
    <property type="entry name" value="Beta-grasp_dom_sf"/>
</dbReference>
<feature type="compositionally biased region" description="Gly residues" evidence="7">
    <location>
        <begin position="590"/>
        <end position="621"/>
    </location>
</feature>
<dbReference type="RefSeq" id="WP_311611419.1">
    <property type="nucleotide sequence ID" value="NZ_JAVRFI010000008.1"/>
</dbReference>